<organism evidence="2 3">
    <name type="scientific">Thiorhodococcus minor</name>
    <dbReference type="NCBI Taxonomy" id="57489"/>
    <lineage>
        <taxon>Bacteria</taxon>
        <taxon>Pseudomonadati</taxon>
        <taxon>Pseudomonadota</taxon>
        <taxon>Gammaproteobacteria</taxon>
        <taxon>Chromatiales</taxon>
        <taxon>Chromatiaceae</taxon>
        <taxon>Thiorhodococcus</taxon>
    </lineage>
</organism>
<sequence>MGRFLSLDPVGFDEANLQSFNKYAYANNNPYRFVDPDGANAVTAFGGLLTESYNFVTGNGFNGAAILGALKDGYNGEGKGFASSAAEDVLSFGGGALGAASKLHQLAKAGKAAKNIPVSRARYGEAADHISDAQRAGHPDVLTIARPGAPANRNASIGGLPRVPGKQLDEYPPAMFKEGGAGASVRPINPRDNMGAGACIGNACRALPDGARVKIKVVD</sequence>
<protein>
    <recommendedName>
        <fullName evidence="1">Deoxyribonuclease NucA/NucB domain-containing protein</fullName>
    </recommendedName>
</protein>
<dbReference type="Pfam" id="PF14040">
    <property type="entry name" value="DNase_NucA_NucB"/>
    <property type="match status" value="1"/>
</dbReference>
<evidence type="ECO:0000313" key="2">
    <source>
        <dbReference type="EMBL" id="NEV63490.1"/>
    </source>
</evidence>
<comment type="caution">
    <text evidence="2">The sequence shown here is derived from an EMBL/GenBank/DDBJ whole genome shotgun (WGS) entry which is preliminary data.</text>
</comment>
<evidence type="ECO:0000259" key="1">
    <source>
        <dbReference type="Pfam" id="PF14040"/>
    </source>
</evidence>
<reference evidence="2 3" key="1">
    <citation type="submission" date="2020-02" db="EMBL/GenBank/DDBJ databases">
        <title>Genome sequences of Thiorhodococcus mannitoliphagus and Thiorhodococcus minor, purple sulfur photosynthetic bacteria in the gammaproteobacterial family, Chromatiaceae.</title>
        <authorList>
            <person name="Aviles F.A."/>
            <person name="Meyer T.E."/>
            <person name="Kyndt J.A."/>
        </authorList>
    </citation>
    <scope>NUCLEOTIDE SEQUENCE [LARGE SCALE GENOMIC DNA]</scope>
    <source>
        <strain evidence="2 3">DSM 11518</strain>
    </source>
</reference>
<proteinExistence type="predicted"/>
<dbReference type="NCBIfam" id="TIGR03696">
    <property type="entry name" value="Rhs_assc_core"/>
    <property type="match status" value="1"/>
</dbReference>
<dbReference type="EMBL" id="JAAIJQ010000052">
    <property type="protein sequence ID" value="NEV63490.1"/>
    <property type="molecule type" value="Genomic_DNA"/>
</dbReference>
<gene>
    <name evidence="2" type="ORF">G3446_16615</name>
</gene>
<dbReference type="InterPro" id="IPR029476">
    <property type="entry name" value="DNase_NucA_NucB"/>
</dbReference>
<name>A0A6M0K169_9GAMM</name>
<keyword evidence="3" id="KW-1185">Reference proteome</keyword>
<feature type="domain" description="Deoxyribonuclease NucA/NucB" evidence="1">
    <location>
        <begin position="165"/>
        <end position="214"/>
    </location>
</feature>
<dbReference type="Gene3D" id="2.180.10.10">
    <property type="entry name" value="RHS repeat-associated core"/>
    <property type="match status" value="1"/>
</dbReference>
<dbReference type="InterPro" id="IPR022385">
    <property type="entry name" value="Rhs_assc_core"/>
</dbReference>
<dbReference type="Proteomes" id="UP000483379">
    <property type="component" value="Unassembled WGS sequence"/>
</dbReference>
<evidence type="ECO:0000313" key="3">
    <source>
        <dbReference type="Proteomes" id="UP000483379"/>
    </source>
</evidence>
<dbReference type="AlphaFoldDB" id="A0A6M0K169"/>
<accession>A0A6M0K169</accession>